<protein>
    <submittedName>
        <fullName evidence="1">Phosphate regulon transcriptional regulatory protein PhoB</fullName>
    </submittedName>
</protein>
<dbReference type="Proteomes" id="UP000356253">
    <property type="component" value="Unassembled WGS sequence"/>
</dbReference>
<comment type="caution">
    <text evidence="1">The sequence shown here is derived from an EMBL/GenBank/DDBJ whole genome shotgun (WGS) entry which is preliminary data.</text>
</comment>
<evidence type="ECO:0000313" key="1">
    <source>
        <dbReference type="EMBL" id="VVU99914.1"/>
    </source>
</evidence>
<evidence type="ECO:0000313" key="2">
    <source>
        <dbReference type="Proteomes" id="UP000356253"/>
    </source>
</evidence>
<dbReference type="EMBL" id="CABVMM010000004">
    <property type="protein sequence ID" value="VVU99914.1"/>
    <property type="molecule type" value="Genomic_DNA"/>
</dbReference>
<organism evidence="1 2">
    <name type="scientific">Mesonia oceanica</name>
    <dbReference type="NCBI Taxonomy" id="2687242"/>
    <lineage>
        <taxon>Bacteria</taxon>
        <taxon>Pseudomonadati</taxon>
        <taxon>Bacteroidota</taxon>
        <taxon>Flavobacteriia</taxon>
        <taxon>Flavobacteriales</taxon>
        <taxon>Flavobacteriaceae</taxon>
        <taxon>Mesonia</taxon>
    </lineage>
</organism>
<reference evidence="1" key="1">
    <citation type="submission" date="2019-09" db="EMBL/GenBank/DDBJ databases">
        <authorList>
            <person name="Rodrigo-Torres L."/>
            <person name="Arahal R. D."/>
            <person name="Lucena T."/>
        </authorList>
    </citation>
    <scope>NUCLEOTIDE SEQUENCE</scope>
    <source>
        <strain evidence="1">ISS653</strain>
    </source>
</reference>
<sequence>MDGVEVKNEGKRSLPFKVFKMKNKINLACIIDDDPIFIFGTKKMLEYSGYCDTFLIFKNGKEAYDHLSAILREKETLPDVIFLDINMPIMNGWQFLEKITKIDIPAKLKIFVVSSSETPEDREKAKEFSAIKNYVVKPISVSGIKDIIRQIE</sequence>
<proteinExistence type="predicted"/>
<name>A0AC61Y991_9FLAO</name>
<gene>
    <name evidence="1" type="primary">phoB_1</name>
    <name evidence="1" type="ORF">FVB9532_01175</name>
</gene>
<accession>A0AC61Y991</accession>
<keyword evidence="2" id="KW-1185">Reference proteome</keyword>